<evidence type="ECO:0000256" key="1">
    <source>
        <dbReference type="SAM" id="MobiDB-lite"/>
    </source>
</evidence>
<gene>
    <name evidence="2" type="ORF">B0T25DRAFT_568982</name>
</gene>
<dbReference type="AlphaFoldDB" id="A0AAJ0HJD6"/>
<protein>
    <submittedName>
        <fullName evidence="2">Uncharacterized protein</fullName>
    </submittedName>
</protein>
<reference evidence="2" key="2">
    <citation type="submission" date="2023-06" db="EMBL/GenBank/DDBJ databases">
        <authorList>
            <consortium name="Lawrence Berkeley National Laboratory"/>
            <person name="Haridas S."/>
            <person name="Hensen N."/>
            <person name="Bonometti L."/>
            <person name="Westerberg I."/>
            <person name="Brannstrom I.O."/>
            <person name="Guillou S."/>
            <person name="Cros-Aarteil S."/>
            <person name="Calhoun S."/>
            <person name="Kuo A."/>
            <person name="Mondo S."/>
            <person name="Pangilinan J."/>
            <person name="Riley R."/>
            <person name="Labutti K."/>
            <person name="Andreopoulos B."/>
            <person name="Lipzen A."/>
            <person name="Chen C."/>
            <person name="Yanf M."/>
            <person name="Daum C."/>
            <person name="Ng V."/>
            <person name="Clum A."/>
            <person name="Steindorff A."/>
            <person name="Ohm R."/>
            <person name="Martin F."/>
            <person name="Silar P."/>
            <person name="Natvig D."/>
            <person name="Lalanne C."/>
            <person name="Gautier V."/>
            <person name="Ament-Velasquez S.L."/>
            <person name="Kruys A."/>
            <person name="Hutchinson M.I."/>
            <person name="Powell A.J."/>
            <person name="Barry K."/>
            <person name="Miller A.N."/>
            <person name="Grigoriev I.V."/>
            <person name="Debuchy R."/>
            <person name="Gladieux P."/>
            <person name="Thoren M.H."/>
            <person name="Johannesson H."/>
        </authorList>
    </citation>
    <scope>NUCLEOTIDE SEQUENCE</scope>
    <source>
        <strain evidence="2">CBS 955.72</strain>
    </source>
</reference>
<evidence type="ECO:0000313" key="3">
    <source>
        <dbReference type="Proteomes" id="UP001275084"/>
    </source>
</evidence>
<name>A0AAJ0HJD6_9PEZI</name>
<dbReference type="Proteomes" id="UP001275084">
    <property type="component" value="Unassembled WGS sequence"/>
</dbReference>
<keyword evidence="3" id="KW-1185">Reference proteome</keyword>
<feature type="region of interest" description="Disordered" evidence="1">
    <location>
        <begin position="206"/>
        <end position="230"/>
    </location>
</feature>
<proteinExistence type="predicted"/>
<sequence length="264" mass="29432">MAILAISSRYQIYHNWWAARTEEEKESTCTAICNCGNCDNRYCTLLHDHMGNSAGNRNMARVLESDPEFDAAIQDAADLLPVAARLRYATKMFQLERRLKAELQCIDKEEKETLGNSLVIKGEAKATWAEVIKLRAETRGGRRPDFMKQVTEVLKAKLEIQRATPPGSWRSAQAGDYAQCREETRQKYQAEREALQQKYLRVPKGIEKKLAGRKRPGKTPGGDSPPAYTTALIVGSCTENQLVSTAVEATSSSTPPHCHGSDDD</sequence>
<organism evidence="2 3">
    <name type="scientific">Lasiosphaeria hispida</name>
    <dbReference type="NCBI Taxonomy" id="260671"/>
    <lineage>
        <taxon>Eukaryota</taxon>
        <taxon>Fungi</taxon>
        <taxon>Dikarya</taxon>
        <taxon>Ascomycota</taxon>
        <taxon>Pezizomycotina</taxon>
        <taxon>Sordariomycetes</taxon>
        <taxon>Sordariomycetidae</taxon>
        <taxon>Sordariales</taxon>
        <taxon>Lasiosphaeriaceae</taxon>
        <taxon>Lasiosphaeria</taxon>
    </lineage>
</organism>
<comment type="caution">
    <text evidence="2">The sequence shown here is derived from an EMBL/GenBank/DDBJ whole genome shotgun (WGS) entry which is preliminary data.</text>
</comment>
<evidence type="ECO:0000313" key="2">
    <source>
        <dbReference type="EMBL" id="KAK3353793.1"/>
    </source>
</evidence>
<accession>A0AAJ0HJD6</accession>
<dbReference type="EMBL" id="JAUIQD010000004">
    <property type="protein sequence ID" value="KAK3353793.1"/>
    <property type="molecule type" value="Genomic_DNA"/>
</dbReference>
<reference evidence="2" key="1">
    <citation type="journal article" date="2023" name="Mol. Phylogenet. Evol.">
        <title>Genome-scale phylogeny and comparative genomics of the fungal order Sordariales.</title>
        <authorList>
            <person name="Hensen N."/>
            <person name="Bonometti L."/>
            <person name="Westerberg I."/>
            <person name="Brannstrom I.O."/>
            <person name="Guillou S."/>
            <person name="Cros-Aarteil S."/>
            <person name="Calhoun S."/>
            <person name="Haridas S."/>
            <person name="Kuo A."/>
            <person name="Mondo S."/>
            <person name="Pangilinan J."/>
            <person name="Riley R."/>
            <person name="LaButti K."/>
            <person name="Andreopoulos B."/>
            <person name="Lipzen A."/>
            <person name="Chen C."/>
            <person name="Yan M."/>
            <person name="Daum C."/>
            <person name="Ng V."/>
            <person name="Clum A."/>
            <person name="Steindorff A."/>
            <person name="Ohm R.A."/>
            <person name="Martin F."/>
            <person name="Silar P."/>
            <person name="Natvig D.O."/>
            <person name="Lalanne C."/>
            <person name="Gautier V."/>
            <person name="Ament-Velasquez S.L."/>
            <person name="Kruys A."/>
            <person name="Hutchinson M.I."/>
            <person name="Powell A.J."/>
            <person name="Barry K."/>
            <person name="Miller A.N."/>
            <person name="Grigoriev I.V."/>
            <person name="Debuchy R."/>
            <person name="Gladieux P."/>
            <person name="Hiltunen Thoren M."/>
            <person name="Johannesson H."/>
        </authorList>
    </citation>
    <scope>NUCLEOTIDE SEQUENCE</scope>
    <source>
        <strain evidence="2">CBS 955.72</strain>
    </source>
</reference>